<reference evidence="1" key="1">
    <citation type="journal article" date="2020" name="Stud. Mycol.">
        <title>101 Dothideomycetes genomes: a test case for predicting lifestyles and emergence of pathogens.</title>
        <authorList>
            <person name="Haridas S."/>
            <person name="Albert R."/>
            <person name="Binder M."/>
            <person name="Bloem J."/>
            <person name="Labutti K."/>
            <person name="Salamov A."/>
            <person name="Andreopoulos B."/>
            <person name="Baker S."/>
            <person name="Barry K."/>
            <person name="Bills G."/>
            <person name="Bluhm B."/>
            <person name="Cannon C."/>
            <person name="Castanera R."/>
            <person name="Culley D."/>
            <person name="Daum C."/>
            <person name="Ezra D."/>
            <person name="Gonzalez J."/>
            <person name="Henrissat B."/>
            <person name="Kuo A."/>
            <person name="Liang C."/>
            <person name="Lipzen A."/>
            <person name="Lutzoni F."/>
            <person name="Magnuson J."/>
            <person name="Mondo S."/>
            <person name="Nolan M."/>
            <person name="Ohm R."/>
            <person name="Pangilinan J."/>
            <person name="Park H.-J."/>
            <person name="Ramirez L."/>
            <person name="Alfaro M."/>
            <person name="Sun H."/>
            <person name="Tritt A."/>
            <person name="Yoshinaga Y."/>
            <person name="Zwiers L.-H."/>
            <person name="Turgeon B."/>
            <person name="Goodwin S."/>
            <person name="Spatafora J."/>
            <person name="Crous P."/>
            <person name="Grigoriev I."/>
        </authorList>
    </citation>
    <scope>NUCLEOTIDE SEQUENCE</scope>
    <source>
        <strain evidence="1">CBS 123094</strain>
    </source>
</reference>
<dbReference type="OrthoDB" id="5412283at2759"/>
<dbReference type="EMBL" id="ML977559">
    <property type="protein sequence ID" value="KAF2006470.1"/>
    <property type="molecule type" value="Genomic_DNA"/>
</dbReference>
<dbReference type="AlphaFoldDB" id="A0A6A5WXK2"/>
<dbReference type="Proteomes" id="UP000799779">
    <property type="component" value="Unassembled WGS sequence"/>
</dbReference>
<evidence type="ECO:0000313" key="2">
    <source>
        <dbReference type="Proteomes" id="UP000799779"/>
    </source>
</evidence>
<accession>A0A6A5WXK2</accession>
<gene>
    <name evidence="1" type="ORF">P154DRAFT_421850</name>
</gene>
<evidence type="ECO:0000313" key="1">
    <source>
        <dbReference type="EMBL" id="KAF2006470.1"/>
    </source>
</evidence>
<sequence>LYNIGSFINSTKHYKYIDSVLKEELGQLYIKVPSFFEAYFRSILGLKLVV</sequence>
<name>A0A6A5WXK2_9PLEO</name>
<organism evidence="1 2">
    <name type="scientific">Amniculicola lignicola CBS 123094</name>
    <dbReference type="NCBI Taxonomy" id="1392246"/>
    <lineage>
        <taxon>Eukaryota</taxon>
        <taxon>Fungi</taxon>
        <taxon>Dikarya</taxon>
        <taxon>Ascomycota</taxon>
        <taxon>Pezizomycotina</taxon>
        <taxon>Dothideomycetes</taxon>
        <taxon>Pleosporomycetidae</taxon>
        <taxon>Pleosporales</taxon>
        <taxon>Amniculicolaceae</taxon>
        <taxon>Amniculicola</taxon>
    </lineage>
</organism>
<keyword evidence="2" id="KW-1185">Reference proteome</keyword>
<feature type="non-terminal residue" evidence="1">
    <location>
        <position position="1"/>
    </location>
</feature>
<proteinExistence type="predicted"/>
<protein>
    <submittedName>
        <fullName evidence="1">Uncharacterized protein</fullName>
    </submittedName>
</protein>